<dbReference type="Proteomes" id="UP001219862">
    <property type="component" value="Unassembled WGS sequence"/>
</dbReference>
<dbReference type="EMBL" id="JAQQXS010000004">
    <property type="protein sequence ID" value="MDC8784721.1"/>
    <property type="molecule type" value="Genomic_DNA"/>
</dbReference>
<comment type="caution">
    <text evidence="1">The sequence shown here is derived from an EMBL/GenBank/DDBJ whole genome shotgun (WGS) entry which is preliminary data.</text>
</comment>
<proteinExistence type="predicted"/>
<organism evidence="1 2">
    <name type="scientific">Roseateles koreensis</name>
    <dbReference type="NCBI Taxonomy" id="2987526"/>
    <lineage>
        <taxon>Bacteria</taxon>
        <taxon>Pseudomonadati</taxon>
        <taxon>Pseudomonadota</taxon>
        <taxon>Betaproteobacteria</taxon>
        <taxon>Burkholderiales</taxon>
        <taxon>Sphaerotilaceae</taxon>
        <taxon>Roseateles</taxon>
    </lineage>
</organism>
<reference evidence="1 2" key="1">
    <citation type="submission" date="2022-10" db="EMBL/GenBank/DDBJ databases">
        <title>paucibacter sp. hw8 Genome sequencing.</title>
        <authorList>
            <person name="Park S."/>
        </authorList>
    </citation>
    <scope>NUCLEOTIDE SEQUENCE [LARGE SCALE GENOMIC DNA]</scope>
    <source>
        <strain evidence="2">hw8</strain>
    </source>
</reference>
<dbReference type="RefSeq" id="WP_273595839.1">
    <property type="nucleotide sequence ID" value="NZ_JAQQXS010000004.1"/>
</dbReference>
<protein>
    <submittedName>
        <fullName evidence="1">Uncharacterized protein</fullName>
    </submittedName>
</protein>
<dbReference type="Pfam" id="PF20242">
    <property type="entry name" value="Emfourin"/>
    <property type="match status" value="1"/>
</dbReference>
<sequence length="112" mass="12084">MIKKNFSADAALLDSERLTLERLGGLAGFGLPGSRLRSRGELVVAELSAADKLQVAALFAAHQQTSVACAIPPDAFRYRLTRHGEPARAVSIELQEAQVPSVLRDCVQDELL</sequence>
<dbReference type="InterPro" id="IPR049457">
    <property type="entry name" value="Emfourin"/>
</dbReference>
<name>A0ABT5KP90_9BURK</name>
<accession>A0ABT5KP90</accession>
<evidence type="ECO:0000313" key="2">
    <source>
        <dbReference type="Proteomes" id="UP001219862"/>
    </source>
</evidence>
<gene>
    <name evidence="1" type="ORF">PRZ01_05905</name>
</gene>
<evidence type="ECO:0000313" key="1">
    <source>
        <dbReference type="EMBL" id="MDC8784721.1"/>
    </source>
</evidence>
<keyword evidence="2" id="KW-1185">Reference proteome</keyword>